<name>A0A2P8HW56_9BACI</name>
<evidence type="ECO:0000313" key="5">
    <source>
        <dbReference type="Proteomes" id="UP000242310"/>
    </source>
</evidence>
<dbReference type="GO" id="GO:0016491">
    <property type="term" value="F:oxidoreductase activity"/>
    <property type="evidence" value="ECO:0007669"/>
    <property type="project" value="UniProtKB-KW"/>
</dbReference>
<dbReference type="OrthoDB" id="9778740at2"/>
<organism evidence="4 5">
    <name type="scientific">Salsuginibacillus halophilus</name>
    <dbReference type="NCBI Taxonomy" id="517424"/>
    <lineage>
        <taxon>Bacteria</taxon>
        <taxon>Bacillati</taxon>
        <taxon>Bacillota</taxon>
        <taxon>Bacilli</taxon>
        <taxon>Bacillales</taxon>
        <taxon>Bacillaceae</taxon>
        <taxon>Salsuginibacillus</taxon>
    </lineage>
</organism>
<evidence type="ECO:0000256" key="2">
    <source>
        <dbReference type="ARBA" id="ARBA00022630"/>
    </source>
</evidence>
<keyword evidence="5" id="KW-1185">Reference proteome</keyword>
<dbReference type="InterPro" id="IPR036188">
    <property type="entry name" value="FAD/NAD-bd_sf"/>
</dbReference>
<dbReference type="Gene3D" id="3.50.50.60">
    <property type="entry name" value="FAD/NAD(P)-binding domain"/>
    <property type="match status" value="2"/>
</dbReference>
<dbReference type="PRINTS" id="PR00368">
    <property type="entry name" value="FADPNR"/>
</dbReference>
<dbReference type="InterPro" id="IPR050097">
    <property type="entry name" value="Ferredoxin-NADP_redctase_2"/>
</dbReference>
<dbReference type="PRINTS" id="PR00469">
    <property type="entry name" value="PNDRDTASEII"/>
</dbReference>
<dbReference type="AlphaFoldDB" id="A0A2P8HW56"/>
<sequence length="330" mass="36232">MTQKQIVIIGAGPCGLSAAIACQQAGLDPVIIEKENVVSAIYRYPTHQTFFSSSDNLEIGSVAFPTVERKPRRSEALAYYREVAVRYQLSIQTYERVTAVLKKQDGRFAVHTSKKSGENKAYDADFVIFATGYYDNPNKTDIPGEEQDHVFHYFHEAHPFFQEKVTIVGGKNSAVDAALELEKAGAEVTVLYRGEQLPDDVKPWIAPEFLSLARKGKINLVYDAHVTEIKKDVVSYITGGKAHEAPSDFVFLMTGYRPDHALLTASGVEIDETTGRPQFAPDSMETNVKNLFIAGVIAAGNDANEIFIENGRHHGPLIAEVIAGRAGGNL</sequence>
<dbReference type="RefSeq" id="WP_106587798.1">
    <property type="nucleotide sequence ID" value="NZ_PYAV01000003.1"/>
</dbReference>
<keyword evidence="2" id="KW-0285">Flavoprotein</keyword>
<comment type="cofactor">
    <cofactor evidence="1">
        <name>FAD</name>
        <dbReference type="ChEBI" id="CHEBI:57692"/>
    </cofactor>
</comment>
<gene>
    <name evidence="4" type="ORF">B0H94_10378</name>
</gene>
<reference evidence="4 5" key="1">
    <citation type="submission" date="2018-03" db="EMBL/GenBank/DDBJ databases">
        <title>Genomic Encyclopedia of Type Strains, Phase III (KMG-III): the genomes of soil and plant-associated and newly described type strains.</title>
        <authorList>
            <person name="Whitman W."/>
        </authorList>
    </citation>
    <scope>NUCLEOTIDE SEQUENCE [LARGE SCALE GENOMIC DNA]</scope>
    <source>
        <strain evidence="4 5">CGMCC 1.07653</strain>
    </source>
</reference>
<dbReference type="EMBL" id="PYAV01000003">
    <property type="protein sequence ID" value="PSL50467.1"/>
    <property type="molecule type" value="Genomic_DNA"/>
</dbReference>
<dbReference type="PANTHER" id="PTHR48105">
    <property type="entry name" value="THIOREDOXIN REDUCTASE 1-RELATED-RELATED"/>
    <property type="match status" value="1"/>
</dbReference>
<accession>A0A2P8HW56</accession>
<dbReference type="InterPro" id="IPR023856">
    <property type="entry name" value="Bdr"/>
</dbReference>
<protein>
    <submittedName>
        <fullName evidence="4">Thioredoxin reductase (NADPH)</fullName>
    </submittedName>
</protein>
<dbReference type="Proteomes" id="UP000242310">
    <property type="component" value="Unassembled WGS sequence"/>
</dbReference>
<keyword evidence="3" id="KW-0560">Oxidoreductase</keyword>
<dbReference type="NCBIfam" id="TIGR04018">
    <property type="entry name" value="Bthiol_YpdA"/>
    <property type="match status" value="1"/>
</dbReference>
<comment type="caution">
    <text evidence="4">The sequence shown here is derived from an EMBL/GenBank/DDBJ whole genome shotgun (WGS) entry which is preliminary data.</text>
</comment>
<dbReference type="Pfam" id="PF13738">
    <property type="entry name" value="Pyr_redox_3"/>
    <property type="match status" value="1"/>
</dbReference>
<evidence type="ECO:0000256" key="3">
    <source>
        <dbReference type="ARBA" id="ARBA00023002"/>
    </source>
</evidence>
<evidence type="ECO:0000256" key="1">
    <source>
        <dbReference type="ARBA" id="ARBA00001974"/>
    </source>
</evidence>
<dbReference type="PROSITE" id="PS51257">
    <property type="entry name" value="PROKAR_LIPOPROTEIN"/>
    <property type="match status" value="1"/>
</dbReference>
<dbReference type="SUPFAM" id="SSF51905">
    <property type="entry name" value="FAD/NAD(P)-binding domain"/>
    <property type="match status" value="1"/>
</dbReference>
<evidence type="ECO:0000313" key="4">
    <source>
        <dbReference type="EMBL" id="PSL50467.1"/>
    </source>
</evidence>
<proteinExistence type="predicted"/>